<comment type="caution">
    <text evidence="6">The sequence shown here is derived from an EMBL/GenBank/DDBJ whole genome shotgun (WGS) entry which is preliminary data.</text>
</comment>
<protein>
    <recommendedName>
        <fullName evidence="5">NAC domain-containing protein</fullName>
    </recommendedName>
</protein>
<dbReference type="InterPro" id="IPR036093">
    <property type="entry name" value="NAC_dom_sf"/>
</dbReference>
<evidence type="ECO:0000259" key="5">
    <source>
        <dbReference type="PROSITE" id="PS51005"/>
    </source>
</evidence>
<evidence type="ECO:0000313" key="6">
    <source>
        <dbReference type="EMBL" id="THU56722.1"/>
    </source>
</evidence>
<dbReference type="PROSITE" id="PS51005">
    <property type="entry name" value="NAC"/>
    <property type="match status" value="1"/>
</dbReference>
<proteinExistence type="predicted"/>
<keyword evidence="1" id="KW-0805">Transcription regulation</keyword>
<accession>A0A4S8J7Y7</accession>
<keyword evidence="2" id="KW-0238">DNA-binding</keyword>
<evidence type="ECO:0000256" key="3">
    <source>
        <dbReference type="ARBA" id="ARBA00023163"/>
    </source>
</evidence>
<keyword evidence="4" id="KW-0539">Nucleus</keyword>
<sequence>MASSKPQSPLPSCEFPAGFRFRPTGIEILKYYLLNKVLGQALPYDGGFEEMDIYRHDPDQLPSAYASAPI</sequence>
<dbReference type="Gene3D" id="2.170.150.80">
    <property type="entry name" value="NAC domain"/>
    <property type="match status" value="1"/>
</dbReference>
<dbReference type="Pfam" id="PF02365">
    <property type="entry name" value="NAM"/>
    <property type="match status" value="1"/>
</dbReference>
<dbReference type="SUPFAM" id="SSF101941">
    <property type="entry name" value="NAC domain"/>
    <property type="match status" value="1"/>
</dbReference>
<keyword evidence="7" id="KW-1185">Reference proteome</keyword>
<gene>
    <name evidence="6" type="ORF">C4D60_Mb11t20200</name>
</gene>
<evidence type="ECO:0000256" key="4">
    <source>
        <dbReference type="ARBA" id="ARBA00023242"/>
    </source>
</evidence>
<organism evidence="6 7">
    <name type="scientific">Musa balbisiana</name>
    <name type="common">Banana</name>
    <dbReference type="NCBI Taxonomy" id="52838"/>
    <lineage>
        <taxon>Eukaryota</taxon>
        <taxon>Viridiplantae</taxon>
        <taxon>Streptophyta</taxon>
        <taxon>Embryophyta</taxon>
        <taxon>Tracheophyta</taxon>
        <taxon>Spermatophyta</taxon>
        <taxon>Magnoliopsida</taxon>
        <taxon>Liliopsida</taxon>
        <taxon>Zingiberales</taxon>
        <taxon>Musaceae</taxon>
        <taxon>Musa</taxon>
    </lineage>
</organism>
<reference evidence="6 7" key="1">
    <citation type="journal article" date="2019" name="Nat. Plants">
        <title>Genome sequencing of Musa balbisiana reveals subgenome evolution and function divergence in polyploid bananas.</title>
        <authorList>
            <person name="Yao X."/>
        </authorList>
    </citation>
    <scope>NUCLEOTIDE SEQUENCE [LARGE SCALE GENOMIC DNA]</scope>
    <source>
        <strain evidence="7">cv. DH-PKW</strain>
        <tissue evidence="6">Leaves</tissue>
    </source>
</reference>
<evidence type="ECO:0000256" key="1">
    <source>
        <dbReference type="ARBA" id="ARBA00023015"/>
    </source>
</evidence>
<dbReference type="Proteomes" id="UP000317650">
    <property type="component" value="Chromosome 11"/>
</dbReference>
<dbReference type="AlphaFoldDB" id="A0A4S8J7Y7"/>
<dbReference type="GO" id="GO:0006355">
    <property type="term" value="P:regulation of DNA-templated transcription"/>
    <property type="evidence" value="ECO:0007669"/>
    <property type="project" value="InterPro"/>
</dbReference>
<feature type="domain" description="NAC" evidence="5">
    <location>
        <begin position="15"/>
        <end position="70"/>
    </location>
</feature>
<dbReference type="InterPro" id="IPR003441">
    <property type="entry name" value="NAC-dom"/>
</dbReference>
<dbReference type="EMBL" id="PYDT01000007">
    <property type="protein sequence ID" value="THU56722.1"/>
    <property type="molecule type" value="Genomic_DNA"/>
</dbReference>
<evidence type="ECO:0000313" key="7">
    <source>
        <dbReference type="Proteomes" id="UP000317650"/>
    </source>
</evidence>
<keyword evidence="3" id="KW-0804">Transcription</keyword>
<evidence type="ECO:0000256" key="2">
    <source>
        <dbReference type="ARBA" id="ARBA00023125"/>
    </source>
</evidence>
<name>A0A4S8J7Y7_MUSBA</name>
<dbReference type="GO" id="GO:0003677">
    <property type="term" value="F:DNA binding"/>
    <property type="evidence" value="ECO:0007669"/>
    <property type="project" value="UniProtKB-KW"/>
</dbReference>